<evidence type="ECO:0000313" key="8">
    <source>
        <dbReference type="Proteomes" id="UP001551176"/>
    </source>
</evidence>
<dbReference type="Gene3D" id="3.30.43.10">
    <property type="entry name" value="Uridine Diphospho-n-acetylenolpyruvylglucosamine Reductase, domain 2"/>
    <property type="match status" value="1"/>
</dbReference>
<dbReference type="Proteomes" id="UP001551176">
    <property type="component" value="Unassembled WGS sequence"/>
</dbReference>
<dbReference type="InterPro" id="IPR012951">
    <property type="entry name" value="BBE"/>
</dbReference>
<dbReference type="PANTHER" id="PTHR42973:SF39">
    <property type="entry name" value="FAD-BINDING PCMH-TYPE DOMAIN-CONTAINING PROTEIN"/>
    <property type="match status" value="1"/>
</dbReference>
<dbReference type="PANTHER" id="PTHR42973">
    <property type="entry name" value="BINDING OXIDOREDUCTASE, PUTATIVE (AFU_ORTHOLOGUE AFUA_1G17690)-RELATED"/>
    <property type="match status" value="1"/>
</dbReference>
<protein>
    <submittedName>
        <fullName evidence="7">FAD-binding oxidoreductase</fullName>
    </submittedName>
</protein>
<keyword evidence="8" id="KW-1185">Reference proteome</keyword>
<evidence type="ECO:0000313" key="7">
    <source>
        <dbReference type="EMBL" id="MEU6826109.1"/>
    </source>
</evidence>
<sequence>MISRRTLLGASGATALGLTVLRPAAGHAAGGVPWDRLRTYLGGDLVLPGDAGYALAKQLDSKQYDSISPKAVAYCQSPADVALCLAFAQDHALALSVRSGGHSLGGYSTTTGLVIDVSRLNSVALSEGRATLGAGAQNVDVLTSLAPAGLAVTGGACATVAAGGFIHGGGVGFLTRPLGVACDALTSARVVLADGRHVTASAKSRPDLFWALRGGGGGNFGVVTSYTVKPSPVTDVATATLVFAWDKALDMVDGYARWLVDAPRPIGGACVINLPDAAPGTAPTPVIRLVSTGTQAQLDDETGRLLSLTGQPVNRTGGTLPYRDLMMGVYGCATKTVPQCHRAEATAEGQLPRPAFSLERSRMFKQPMARTGWAGALAVFDAERRAGQMHQMQVLPVGGAAADLSRTATAYVHRDSIFTANYLVAIPGSATPSDADKSAGQAWVDRGFAAIDPHSSGETYQNFIDPALPDFQRSYYAENQPRLIAVKKAYDPHRVFTFAQSIR</sequence>
<dbReference type="Gene3D" id="3.40.462.20">
    <property type="match status" value="1"/>
</dbReference>
<dbReference type="InterPro" id="IPR036318">
    <property type="entry name" value="FAD-bd_PCMH-like_sf"/>
</dbReference>
<dbReference type="InterPro" id="IPR006311">
    <property type="entry name" value="TAT_signal"/>
</dbReference>
<proteinExistence type="inferred from homology"/>
<dbReference type="PROSITE" id="PS51318">
    <property type="entry name" value="TAT"/>
    <property type="match status" value="1"/>
</dbReference>
<dbReference type="Pfam" id="PF01565">
    <property type="entry name" value="FAD_binding_4"/>
    <property type="match status" value="1"/>
</dbReference>
<comment type="cofactor">
    <cofactor evidence="1">
        <name>FAD</name>
        <dbReference type="ChEBI" id="CHEBI:57692"/>
    </cofactor>
</comment>
<dbReference type="PROSITE" id="PS00862">
    <property type="entry name" value="OX2_COVAL_FAD"/>
    <property type="match status" value="1"/>
</dbReference>
<evidence type="ECO:0000256" key="2">
    <source>
        <dbReference type="ARBA" id="ARBA00005466"/>
    </source>
</evidence>
<evidence type="ECO:0000259" key="6">
    <source>
        <dbReference type="PROSITE" id="PS51387"/>
    </source>
</evidence>
<reference evidence="7 8" key="1">
    <citation type="submission" date="2024-06" db="EMBL/GenBank/DDBJ databases">
        <title>The Natural Products Discovery Center: Release of the First 8490 Sequenced Strains for Exploring Actinobacteria Biosynthetic Diversity.</title>
        <authorList>
            <person name="Kalkreuter E."/>
            <person name="Kautsar S.A."/>
            <person name="Yang D."/>
            <person name="Bader C.D."/>
            <person name="Teijaro C.N."/>
            <person name="Fluegel L."/>
            <person name="Davis C.M."/>
            <person name="Simpson J.R."/>
            <person name="Lauterbach L."/>
            <person name="Steele A.D."/>
            <person name="Gui C."/>
            <person name="Meng S."/>
            <person name="Li G."/>
            <person name="Viehrig K."/>
            <person name="Ye F."/>
            <person name="Su P."/>
            <person name="Kiefer A.F."/>
            <person name="Nichols A."/>
            <person name="Cepeda A.J."/>
            <person name="Yan W."/>
            <person name="Fan B."/>
            <person name="Jiang Y."/>
            <person name="Adhikari A."/>
            <person name="Zheng C.-J."/>
            <person name="Schuster L."/>
            <person name="Cowan T.M."/>
            <person name="Smanski M.J."/>
            <person name="Chevrette M.G."/>
            <person name="De Carvalho L.P.S."/>
            <person name="Shen B."/>
        </authorList>
    </citation>
    <scope>NUCLEOTIDE SEQUENCE [LARGE SCALE GENOMIC DNA]</scope>
    <source>
        <strain evidence="7 8">NPDC046838</strain>
    </source>
</reference>
<dbReference type="InterPro" id="IPR016166">
    <property type="entry name" value="FAD-bd_PCMH"/>
</dbReference>
<evidence type="ECO:0000256" key="1">
    <source>
        <dbReference type="ARBA" id="ARBA00001974"/>
    </source>
</evidence>
<evidence type="ECO:0000256" key="3">
    <source>
        <dbReference type="ARBA" id="ARBA00022630"/>
    </source>
</evidence>
<comment type="similarity">
    <text evidence="2">Belongs to the oxygen-dependent FAD-linked oxidoreductase family.</text>
</comment>
<comment type="caution">
    <text evidence="7">The sequence shown here is derived from an EMBL/GenBank/DDBJ whole genome shotgun (WGS) entry which is preliminary data.</text>
</comment>
<name>A0ABV3BYL8_9ACTN</name>
<dbReference type="EMBL" id="JBEYXV010000024">
    <property type="protein sequence ID" value="MEU6826109.1"/>
    <property type="molecule type" value="Genomic_DNA"/>
</dbReference>
<organism evidence="7 8">
    <name type="scientific">Streptomyces atriruber</name>
    <dbReference type="NCBI Taxonomy" id="545121"/>
    <lineage>
        <taxon>Bacteria</taxon>
        <taxon>Bacillati</taxon>
        <taxon>Actinomycetota</taxon>
        <taxon>Actinomycetes</taxon>
        <taxon>Kitasatosporales</taxon>
        <taxon>Streptomycetaceae</taxon>
        <taxon>Streptomyces</taxon>
    </lineage>
</organism>
<gene>
    <name evidence="7" type="ORF">ABZ921_36320</name>
</gene>
<dbReference type="Pfam" id="PF08031">
    <property type="entry name" value="BBE"/>
    <property type="match status" value="1"/>
</dbReference>
<dbReference type="InterPro" id="IPR016167">
    <property type="entry name" value="FAD-bd_PCMH_sub1"/>
</dbReference>
<evidence type="ECO:0000256" key="5">
    <source>
        <dbReference type="ARBA" id="ARBA00023002"/>
    </source>
</evidence>
<accession>A0ABV3BYL8</accession>
<evidence type="ECO:0000256" key="4">
    <source>
        <dbReference type="ARBA" id="ARBA00022827"/>
    </source>
</evidence>
<keyword evidence="4" id="KW-0274">FAD</keyword>
<dbReference type="InterPro" id="IPR006094">
    <property type="entry name" value="Oxid_FAD_bind_N"/>
</dbReference>
<dbReference type="InterPro" id="IPR006093">
    <property type="entry name" value="Oxy_OxRdtase_FAD_BS"/>
</dbReference>
<dbReference type="PROSITE" id="PS51387">
    <property type="entry name" value="FAD_PCMH"/>
    <property type="match status" value="1"/>
</dbReference>
<keyword evidence="5" id="KW-0560">Oxidoreductase</keyword>
<dbReference type="InterPro" id="IPR050416">
    <property type="entry name" value="FAD-linked_Oxidoreductase"/>
</dbReference>
<dbReference type="RefSeq" id="WP_359357071.1">
    <property type="nucleotide sequence ID" value="NZ_JBEYXV010000024.1"/>
</dbReference>
<keyword evidence="3" id="KW-0285">Flavoprotein</keyword>
<dbReference type="InterPro" id="IPR016169">
    <property type="entry name" value="FAD-bd_PCMH_sub2"/>
</dbReference>
<dbReference type="SUPFAM" id="SSF56176">
    <property type="entry name" value="FAD-binding/transporter-associated domain-like"/>
    <property type="match status" value="1"/>
</dbReference>
<feature type="domain" description="FAD-binding PCMH-type" evidence="6">
    <location>
        <begin position="64"/>
        <end position="233"/>
    </location>
</feature>
<dbReference type="Gene3D" id="3.30.465.10">
    <property type="match status" value="1"/>
</dbReference>